<feature type="compositionally biased region" description="Low complexity" evidence="1">
    <location>
        <begin position="72"/>
        <end position="83"/>
    </location>
</feature>
<protein>
    <submittedName>
        <fullName evidence="2">Disheveled-associated activator of morphogenesis 1-A-like</fullName>
    </submittedName>
</protein>
<feature type="region of interest" description="Disordered" evidence="1">
    <location>
        <begin position="58"/>
        <end position="83"/>
    </location>
</feature>
<accession>A0A9W3FB15</accession>
<dbReference type="AlphaFoldDB" id="A0A9W3FB15"/>
<dbReference type="RefSeq" id="XP_010969021.1">
    <property type="nucleotide sequence ID" value="XM_010970719.2"/>
</dbReference>
<sequence length="175" mass="18624">MTMPRACGAAPVRHRSCIRSEGTMEAQRQVGHPPEALSDAPVYHQTPCGFLREVTVDSRGPGSCPGPPGVPHPMGRPASLLRGYSSPPPPPLLWLLRSQPLPPPPPPVSALGVGWCREKGPMMGRSCQEVKGLKLVAAVAASPASPLLGANKTVLPQSRMEFGDRELYGAIRWVT</sequence>
<name>A0A9W3FB15_CAMBA</name>
<organism evidence="2">
    <name type="scientific">Camelus bactrianus</name>
    <name type="common">Bactrian camel</name>
    <dbReference type="NCBI Taxonomy" id="9837"/>
    <lineage>
        <taxon>Eukaryota</taxon>
        <taxon>Metazoa</taxon>
        <taxon>Chordata</taxon>
        <taxon>Craniata</taxon>
        <taxon>Vertebrata</taxon>
        <taxon>Euteleostomi</taxon>
        <taxon>Mammalia</taxon>
        <taxon>Eutheria</taxon>
        <taxon>Laurasiatheria</taxon>
        <taxon>Artiodactyla</taxon>
        <taxon>Tylopoda</taxon>
        <taxon>Camelidae</taxon>
        <taxon>Camelus</taxon>
    </lineage>
</organism>
<feature type="region of interest" description="Disordered" evidence="1">
    <location>
        <begin position="19"/>
        <end position="41"/>
    </location>
</feature>
<evidence type="ECO:0000256" key="1">
    <source>
        <dbReference type="SAM" id="MobiDB-lite"/>
    </source>
</evidence>
<reference evidence="2" key="1">
    <citation type="submission" date="2025-08" db="UniProtKB">
        <authorList>
            <consortium name="RefSeq"/>
        </authorList>
    </citation>
    <scope>IDENTIFICATION</scope>
    <source>
        <tissue evidence="2">Blood</tissue>
    </source>
</reference>
<proteinExistence type="predicted"/>
<gene>
    <name evidence="2" type="primary">LOC105081510</name>
</gene>
<dbReference type="KEGG" id="cbai:105081510"/>
<evidence type="ECO:0000313" key="2">
    <source>
        <dbReference type="RefSeq" id="XP_010969021.1"/>
    </source>
</evidence>